<dbReference type="SUPFAM" id="SSF109998">
    <property type="entry name" value="Triger factor/SurA peptide-binding domain-like"/>
    <property type="match status" value="1"/>
</dbReference>
<dbReference type="Proteomes" id="UP000001572">
    <property type="component" value="Chromosome"/>
</dbReference>
<accession>A6TQ69</accession>
<name>A6TQ69_ALKMQ</name>
<dbReference type="InterPro" id="IPR027304">
    <property type="entry name" value="Trigger_fact/SurA_dom_sf"/>
</dbReference>
<evidence type="ECO:0000256" key="1">
    <source>
        <dbReference type="SAM" id="SignalP"/>
    </source>
</evidence>
<reference evidence="3" key="1">
    <citation type="journal article" date="2016" name="Genome Announc.">
        <title>Complete genome sequence of Alkaliphilus metalliredigens strain QYMF, an alkaliphilic and metal-reducing bacterium isolated from borax-contaminated leachate ponds.</title>
        <authorList>
            <person name="Hwang C."/>
            <person name="Copeland A."/>
            <person name="Lucas S."/>
            <person name="Lapidus A."/>
            <person name="Barry K."/>
            <person name="Detter J.C."/>
            <person name="Glavina Del Rio T."/>
            <person name="Hammon N."/>
            <person name="Israni S."/>
            <person name="Dalin E."/>
            <person name="Tice H."/>
            <person name="Pitluck S."/>
            <person name="Chertkov O."/>
            <person name="Brettin T."/>
            <person name="Bruce D."/>
            <person name="Han C."/>
            <person name="Schmutz J."/>
            <person name="Larimer F."/>
            <person name="Land M.L."/>
            <person name="Hauser L."/>
            <person name="Kyrpides N."/>
            <person name="Mikhailova N."/>
            <person name="Ye Q."/>
            <person name="Zhou J."/>
            <person name="Richardson P."/>
            <person name="Fields M.W."/>
        </authorList>
    </citation>
    <scope>NUCLEOTIDE SEQUENCE [LARGE SCALE GENOMIC DNA]</scope>
    <source>
        <strain evidence="3">QYMF</strain>
    </source>
</reference>
<proteinExistence type="predicted"/>
<dbReference type="HOGENOM" id="CLU_1264714_0_0_9"/>
<keyword evidence="3" id="KW-1185">Reference proteome</keyword>
<protein>
    <recommendedName>
        <fullName evidence="4">SurA domain</fullName>
    </recommendedName>
</protein>
<sequence>MLHKGLLIILVGILLISFTACAATEEEVEVVAIVNSQEIRRVDFESVVENTKLYYQQQFGIDFQSEDDKGLIALIEEDALNNLIEQELLLQSTLERDYQVSKDELNYEIEQIKSQFESEEEFSMALEVNQLTLALLEEDIANEIMLRQYIQDEVGDPTVSEEEMMAMYDEYSETMEDLPSFEEIQPQLQEEIKYQKFQASLWELLETLKAEGNIEILL</sequence>
<dbReference type="STRING" id="293826.Amet_2178"/>
<evidence type="ECO:0000313" key="3">
    <source>
        <dbReference type="Proteomes" id="UP000001572"/>
    </source>
</evidence>
<evidence type="ECO:0008006" key="4">
    <source>
        <dbReference type="Google" id="ProtNLM"/>
    </source>
</evidence>
<keyword evidence="1" id="KW-0732">Signal</keyword>
<dbReference type="PANTHER" id="PTHR47245">
    <property type="entry name" value="PEPTIDYLPROLYL ISOMERASE"/>
    <property type="match status" value="1"/>
</dbReference>
<dbReference type="PANTHER" id="PTHR47245:SF2">
    <property type="entry name" value="PEPTIDYL-PROLYL CIS-TRANS ISOMERASE HP_0175-RELATED"/>
    <property type="match status" value="1"/>
</dbReference>
<dbReference type="AlphaFoldDB" id="A6TQ69"/>
<organism evidence="2 3">
    <name type="scientific">Alkaliphilus metalliredigens (strain QYMF)</name>
    <dbReference type="NCBI Taxonomy" id="293826"/>
    <lineage>
        <taxon>Bacteria</taxon>
        <taxon>Bacillati</taxon>
        <taxon>Bacillota</taxon>
        <taxon>Clostridia</taxon>
        <taxon>Peptostreptococcales</taxon>
        <taxon>Natronincolaceae</taxon>
        <taxon>Alkaliphilus</taxon>
    </lineage>
</organism>
<feature type="chain" id="PRO_5002702922" description="SurA domain" evidence="1">
    <location>
        <begin position="23"/>
        <end position="218"/>
    </location>
</feature>
<dbReference type="EMBL" id="CP000724">
    <property type="protein sequence ID" value="ABR48337.1"/>
    <property type="molecule type" value="Genomic_DNA"/>
</dbReference>
<dbReference type="InterPro" id="IPR050245">
    <property type="entry name" value="PrsA_foldase"/>
</dbReference>
<dbReference type="Pfam" id="PF13624">
    <property type="entry name" value="SurA_N_3"/>
    <property type="match status" value="1"/>
</dbReference>
<dbReference type="KEGG" id="amt:Amet_2178"/>
<feature type="signal peptide" evidence="1">
    <location>
        <begin position="1"/>
        <end position="22"/>
    </location>
</feature>
<evidence type="ECO:0000313" key="2">
    <source>
        <dbReference type="EMBL" id="ABR48337.1"/>
    </source>
</evidence>
<dbReference type="eggNOG" id="COG0760">
    <property type="taxonomic scope" value="Bacteria"/>
</dbReference>
<dbReference type="Gene3D" id="1.10.4030.10">
    <property type="entry name" value="Porin chaperone SurA, peptide-binding domain"/>
    <property type="match status" value="1"/>
</dbReference>
<dbReference type="RefSeq" id="WP_012063314.1">
    <property type="nucleotide sequence ID" value="NC_009633.1"/>
</dbReference>
<gene>
    <name evidence="2" type="ordered locus">Amet_2178</name>
</gene>
<dbReference type="PROSITE" id="PS51257">
    <property type="entry name" value="PROKAR_LIPOPROTEIN"/>
    <property type="match status" value="1"/>
</dbReference>